<sequence length="278" mass="32040">MLSGAVFAQRNPARIRQTMPLGDSMSMNQCEVAMLEWMWFIVNNDFREDLFPDPSALSQTAALFFDDLKSKRFAYLKVVDNSKHEAIEWDYKTVRLIKRYEELEQADSIYFSARQPVAGISFAQAKLYCAWREKVLNRDRSRRVNIKVSLPDIDVYRKVADNVDSVCGSKRCDSCKRFSFNYFHAPCKLAGYDKGLAANGQRPARIDYFWPVKAGFYNIQGNVAEMTSVEGVAFGGSFRHYAIESHSDHTQSYTKPEDWLGFRCMFTATYRYSPKVAF</sequence>
<dbReference type="Proteomes" id="UP000627292">
    <property type="component" value="Unassembled WGS sequence"/>
</dbReference>
<dbReference type="Pfam" id="PF03781">
    <property type="entry name" value="FGE-sulfatase"/>
    <property type="match status" value="1"/>
</dbReference>
<dbReference type="AlphaFoldDB" id="A0A917IYI7"/>
<reference evidence="2" key="2">
    <citation type="submission" date="2020-09" db="EMBL/GenBank/DDBJ databases">
        <authorList>
            <person name="Sun Q."/>
            <person name="Zhou Y."/>
        </authorList>
    </citation>
    <scope>NUCLEOTIDE SEQUENCE</scope>
    <source>
        <strain evidence="2">CGMCC 1.15290</strain>
    </source>
</reference>
<evidence type="ECO:0000313" key="3">
    <source>
        <dbReference type="Proteomes" id="UP000627292"/>
    </source>
</evidence>
<dbReference type="InterPro" id="IPR016187">
    <property type="entry name" value="CTDL_fold"/>
</dbReference>
<dbReference type="SUPFAM" id="SSF56436">
    <property type="entry name" value="C-type lectin-like"/>
    <property type="match status" value="1"/>
</dbReference>
<name>A0A917IYI7_9BACT</name>
<keyword evidence="3" id="KW-1185">Reference proteome</keyword>
<protein>
    <recommendedName>
        <fullName evidence="1">Sulfatase-modifying factor enzyme-like domain-containing protein</fullName>
    </recommendedName>
</protein>
<comment type="caution">
    <text evidence="2">The sequence shown here is derived from an EMBL/GenBank/DDBJ whole genome shotgun (WGS) entry which is preliminary data.</text>
</comment>
<proteinExistence type="predicted"/>
<dbReference type="InterPro" id="IPR005532">
    <property type="entry name" value="SUMF_dom"/>
</dbReference>
<evidence type="ECO:0000313" key="2">
    <source>
        <dbReference type="EMBL" id="GGH66815.1"/>
    </source>
</evidence>
<evidence type="ECO:0000259" key="1">
    <source>
        <dbReference type="Pfam" id="PF03781"/>
    </source>
</evidence>
<dbReference type="InterPro" id="IPR042095">
    <property type="entry name" value="SUMF_sf"/>
</dbReference>
<dbReference type="Gene3D" id="3.90.1580.10">
    <property type="entry name" value="paralog of FGE (formylglycine-generating enzyme)"/>
    <property type="match status" value="1"/>
</dbReference>
<organism evidence="2 3">
    <name type="scientific">Filimonas zeae</name>
    <dbReference type="NCBI Taxonomy" id="1737353"/>
    <lineage>
        <taxon>Bacteria</taxon>
        <taxon>Pseudomonadati</taxon>
        <taxon>Bacteroidota</taxon>
        <taxon>Chitinophagia</taxon>
        <taxon>Chitinophagales</taxon>
        <taxon>Chitinophagaceae</taxon>
        <taxon>Filimonas</taxon>
    </lineage>
</organism>
<accession>A0A917IYI7</accession>
<reference evidence="2" key="1">
    <citation type="journal article" date="2014" name="Int. J. Syst. Evol. Microbiol.">
        <title>Complete genome sequence of Corynebacterium casei LMG S-19264T (=DSM 44701T), isolated from a smear-ripened cheese.</title>
        <authorList>
            <consortium name="US DOE Joint Genome Institute (JGI-PGF)"/>
            <person name="Walter F."/>
            <person name="Albersmeier A."/>
            <person name="Kalinowski J."/>
            <person name="Ruckert C."/>
        </authorList>
    </citation>
    <scope>NUCLEOTIDE SEQUENCE</scope>
    <source>
        <strain evidence="2">CGMCC 1.15290</strain>
    </source>
</reference>
<dbReference type="EMBL" id="BMIB01000002">
    <property type="protein sequence ID" value="GGH66815.1"/>
    <property type="molecule type" value="Genomic_DNA"/>
</dbReference>
<feature type="domain" description="Sulfatase-modifying factor enzyme-like" evidence="1">
    <location>
        <begin position="49"/>
        <end position="229"/>
    </location>
</feature>
<gene>
    <name evidence="2" type="ORF">GCM10011379_21390</name>
</gene>